<keyword evidence="3" id="KW-1185">Reference proteome</keyword>
<dbReference type="Proteomes" id="UP001500888">
    <property type="component" value="Unassembled WGS sequence"/>
</dbReference>
<dbReference type="Pfam" id="PF00903">
    <property type="entry name" value="Glyoxalase"/>
    <property type="match status" value="1"/>
</dbReference>
<comment type="caution">
    <text evidence="2">The sequence shown here is derived from an EMBL/GenBank/DDBJ whole genome shotgun (WGS) entry which is preliminary data.</text>
</comment>
<proteinExistence type="predicted"/>
<accession>A0ABP7IQQ5</accession>
<dbReference type="InterPro" id="IPR052164">
    <property type="entry name" value="Anthracycline_SecMetBiosynth"/>
</dbReference>
<dbReference type="SUPFAM" id="SSF54593">
    <property type="entry name" value="Glyoxalase/Bleomycin resistance protein/Dihydroxybiphenyl dioxygenase"/>
    <property type="match status" value="2"/>
</dbReference>
<evidence type="ECO:0000259" key="1">
    <source>
        <dbReference type="PROSITE" id="PS51819"/>
    </source>
</evidence>
<name>A0ABP7IQQ5_9ACTN</name>
<dbReference type="PANTHER" id="PTHR33993:SF14">
    <property type="entry name" value="GB|AAF24581.1"/>
    <property type="match status" value="1"/>
</dbReference>
<dbReference type="InterPro" id="IPR029068">
    <property type="entry name" value="Glyas_Bleomycin-R_OHBP_Dase"/>
</dbReference>
<feature type="domain" description="VOC" evidence="1">
    <location>
        <begin position="139"/>
        <end position="255"/>
    </location>
</feature>
<dbReference type="EMBL" id="BAAAZR010000019">
    <property type="protein sequence ID" value="GAA3824311.1"/>
    <property type="molecule type" value="Genomic_DNA"/>
</dbReference>
<dbReference type="Gene3D" id="3.10.180.10">
    <property type="entry name" value="2,3-Dihydroxybiphenyl 1,2-Dioxygenase, domain 1"/>
    <property type="match status" value="2"/>
</dbReference>
<evidence type="ECO:0000313" key="3">
    <source>
        <dbReference type="Proteomes" id="UP001500888"/>
    </source>
</evidence>
<feature type="domain" description="VOC" evidence="1">
    <location>
        <begin position="11"/>
        <end position="125"/>
    </location>
</feature>
<organism evidence="2 3">
    <name type="scientific">Sphaerisporangium flaviroseum</name>
    <dbReference type="NCBI Taxonomy" id="509199"/>
    <lineage>
        <taxon>Bacteria</taxon>
        <taxon>Bacillati</taxon>
        <taxon>Actinomycetota</taxon>
        <taxon>Actinomycetes</taxon>
        <taxon>Streptosporangiales</taxon>
        <taxon>Streptosporangiaceae</taxon>
        <taxon>Sphaerisporangium</taxon>
    </lineage>
</organism>
<dbReference type="PANTHER" id="PTHR33993">
    <property type="entry name" value="GLYOXALASE-RELATED"/>
    <property type="match status" value="1"/>
</dbReference>
<dbReference type="PROSITE" id="PS51819">
    <property type="entry name" value="VOC"/>
    <property type="match status" value="2"/>
</dbReference>
<gene>
    <name evidence="2" type="ORF">GCM10022226_51190</name>
</gene>
<dbReference type="InterPro" id="IPR041581">
    <property type="entry name" value="Glyoxalase_6"/>
</dbReference>
<evidence type="ECO:0000313" key="2">
    <source>
        <dbReference type="EMBL" id="GAA3824311.1"/>
    </source>
</evidence>
<dbReference type="InterPro" id="IPR037523">
    <property type="entry name" value="VOC_core"/>
</dbReference>
<sequence length="259" mass="28104">MPTRTAYKPGVPCWADLSSTGLTASVGFYERLFGWRAEFDPHPESGGYGRFTQGGKLVAGIGPTFGENVPSAWNTYIATDDAESVAENVKEAGGRIIIGPVQVFDEGCTAVFEDPAGVSFMVWQPGRHYGAQLVNEPVAMCWNELDSRDPLESRGFYTAVFGWDSRRLTDTTGAEYTEWLVDGRPVAGMRTVGDRYPEEAPGRWLVFFAVPGCDATACLAEELGGQVVRPPRDLPLGRCAVLADPQGATFAVLTLRPTR</sequence>
<dbReference type="CDD" id="cd07247">
    <property type="entry name" value="SgaA_N_like"/>
    <property type="match status" value="2"/>
</dbReference>
<dbReference type="Pfam" id="PF18029">
    <property type="entry name" value="Glyoxalase_6"/>
    <property type="match status" value="1"/>
</dbReference>
<reference evidence="3" key="1">
    <citation type="journal article" date="2019" name="Int. J. Syst. Evol. Microbiol.">
        <title>The Global Catalogue of Microorganisms (GCM) 10K type strain sequencing project: providing services to taxonomists for standard genome sequencing and annotation.</title>
        <authorList>
            <consortium name="The Broad Institute Genomics Platform"/>
            <consortium name="The Broad Institute Genome Sequencing Center for Infectious Disease"/>
            <person name="Wu L."/>
            <person name="Ma J."/>
        </authorList>
    </citation>
    <scope>NUCLEOTIDE SEQUENCE [LARGE SCALE GENOMIC DNA]</scope>
    <source>
        <strain evidence="3">JCM 16908</strain>
    </source>
</reference>
<dbReference type="RefSeq" id="WP_344945183.1">
    <property type="nucleotide sequence ID" value="NZ_BAAAZR010000019.1"/>
</dbReference>
<dbReference type="InterPro" id="IPR004360">
    <property type="entry name" value="Glyas_Fos-R_dOase_dom"/>
</dbReference>
<protein>
    <submittedName>
        <fullName evidence="2">VOC family protein</fullName>
    </submittedName>
</protein>